<protein>
    <submittedName>
        <fullName evidence="4">GCN5-related N-acetyltransferase</fullName>
    </submittedName>
</protein>
<keyword evidence="2" id="KW-0012">Acyltransferase</keyword>
<dbReference type="eggNOG" id="COG0456">
    <property type="taxonomic scope" value="Bacteria"/>
</dbReference>
<organism evidence="4 5">
    <name type="scientific">Halanaerobium praevalens (strain ATCC 33744 / DSM 2228 / GSL)</name>
    <dbReference type="NCBI Taxonomy" id="572479"/>
    <lineage>
        <taxon>Bacteria</taxon>
        <taxon>Bacillati</taxon>
        <taxon>Bacillota</taxon>
        <taxon>Clostridia</taxon>
        <taxon>Halanaerobiales</taxon>
        <taxon>Halanaerobiaceae</taxon>
        <taxon>Halanaerobium</taxon>
    </lineage>
</organism>
<dbReference type="SUPFAM" id="SSF55729">
    <property type="entry name" value="Acyl-CoA N-acyltransferases (Nat)"/>
    <property type="match status" value="1"/>
</dbReference>
<dbReference type="OrthoDB" id="88131at2"/>
<dbReference type="AlphaFoldDB" id="E3DLG2"/>
<evidence type="ECO:0000259" key="3">
    <source>
        <dbReference type="PROSITE" id="PS51186"/>
    </source>
</evidence>
<evidence type="ECO:0000313" key="4">
    <source>
        <dbReference type="EMBL" id="ADO77201.1"/>
    </source>
</evidence>
<reference evidence="5" key="1">
    <citation type="submission" date="2010-10" db="EMBL/GenBank/DDBJ databases">
        <title>The complete genome of Halanaerobium praevalens DSM 2228.</title>
        <authorList>
            <consortium name="US DOE Joint Genome Institute (JGI-PGF)"/>
            <person name="Lucas S."/>
            <person name="Copeland A."/>
            <person name="Lapidus A."/>
            <person name="Glavina del Rio T."/>
            <person name="Dalin E."/>
            <person name="Tice H."/>
            <person name="Bruce D."/>
            <person name="Goodwin L."/>
            <person name="Pitluck S."/>
            <person name="Kyrpides N."/>
            <person name="Mavromatis K."/>
            <person name="Ivanova N."/>
            <person name="Ovchinnikova G."/>
            <person name="Chertkov O."/>
            <person name="Detter J.C."/>
            <person name="Han C."/>
            <person name="Larimer F."/>
            <person name="Land M."/>
            <person name="Hauser L."/>
            <person name="Markowitz V."/>
            <person name="Cheng J.-F."/>
            <person name="Hugenholtz P."/>
            <person name="Woyke T."/>
            <person name="Wu D."/>
            <person name="Tindall B."/>
            <person name="Pomrenke H.G."/>
            <person name="Brambilla E."/>
            <person name="Klenk H.-P."/>
            <person name="Eisen J.A."/>
        </authorList>
    </citation>
    <scope>NUCLEOTIDE SEQUENCE [LARGE SCALE GENOMIC DNA]</scope>
    <source>
        <strain evidence="5">ATCC 33744 / DSM 2228 / GSL</strain>
    </source>
</reference>
<keyword evidence="1" id="KW-0808">Transferase</keyword>
<keyword evidence="5" id="KW-1185">Reference proteome</keyword>
<dbReference type="CDD" id="cd04301">
    <property type="entry name" value="NAT_SF"/>
    <property type="match status" value="1"/>
</dbReference>
<dbReference type="PROSITE" id="PS51186">
    <property type="entry name" value="GNAT"/>
    <property type="match status" value="1"/>
</dbReference>
<dbReference type="InterPro" id="IPR016181">
    <property type="entry name" value="Acyl_CoA_acyltransferase"/>
</dbReference>
<dbReference type="STRING" id="572479.Hprae_1049"/>
<dbReference type="KEGG" id="hpk:Hprae_1049"/>
<evidence type="ECO:0000256" key="2">
    <source>
        <dbReference type="ARBA" id="ARBA00023315"/>
    </source>
</evidence>
<evidence type="ECO:0000256" key="1">
    <source>
        <dbReference type="ARBA" id="ARBA00022679"/>
    </source>
</evidence>
<proteinExistence type="predicted"/>
<dbReference type="PANTHER" id="PTHR43800">
    <property type="entry name" value="PEPTIDYL-LYSINE N-ACETYLTRANSFERASE YJAB"/>
    <property type="match status" value="1"/>
</dbReference>
<dbReference type="InterPro" id="IPR000182">
    <property type="entry name" value="GNAT_dom"/>
</dbReference>
<dbReference type="EMBL" id="CP002175">
    <property type="protein sequence ID" value="ADO77201.1"/>
    <property type="molecule type" value="Genomic_DNA"/>
</dbReference>
<dbReference type="Pfam" id="PF13508">
    <property type="entry name" value="Acetyltransf_7"/>
    <property type="match status" value="1"/>
</dbReference>
<reference evidence="4 5" key="2">
    <citation type="journal article" date="2011" name="Stand. Genomic Sci.">
        <title>Complete genome sequence of the extremely halophilic Halanaerobium praevalens type strain (GSL).</title>
        <authorList>
            <person name="Ivanova N."/>
            <person name="Sikorski J."/>
            <person name="Chertkov O."/>
            <person name="Nolan M."/>
            <person name="Lucas S."/>
            <person name="Hammon N."/>
            <person name="Deshpande S."/>
            <person name="Cheng J.F."/>
            <person name="Tapia R."/>
            <person name="Han C."/>
            <person name="Goodwin L."/>
            <person name="Pitluck S."/>
            <person name="Huntemann M."/>
            <person name="Liolios K."/>
            <person name="Pagani I."/>
            <person name="Mavromatis K."/>
            <person name="Ovchinikova G."/>
            <person name="Pati A."/>
            <person name="Chen A."/>
            <person name="Palaniappan K."/>
            <person name="Land M."/>
            <person name="Hauser L."/>
            <person name="Brambilla E.M."/>
            <person name="Kannan K.P."/>
            <person name="Rohde M."/>
            <person name="Tindall B.J."/>
            <person name="Goker M."/>
            <person name="Detter J.C."/>
            <person name="Woyke T."/>
            <person name="Bristow J."/>
            <person name="Eisen J.A."/>
            <person name="Markowitz V."/>
            <person name="Hugenholtz P."/>
            <person name="Kyrpides N.C."/>
            <person name="Klenk H.P."/>
            <person name="Lapidus A."/>
        </authorList>
    </citation>
    <scope>NUCLEOTIDE SEQUENCE [LARGE SCALE GENOMIC DNA]</scope>
    <source>
        <strain evidence="5">ATCC 33744 / DSM 2228 / GSL</strain>
    </source>
</reference>
<dbReference type="PATRIC" id="fig|572479.3.peg.1062"/>
<dbReference type="HOGENOM" id="CLU_013985_21_2_9"/>
<dbReference type="Proteomes" id="UP000006866">
    <property type="component" value="Chromosome"/>
</dbReference>
<gene>
    <name evidence="4" type="ordered locus">Hprae_1049</name>
</gene>
<dbReference type="RefSeq" id="WP_014553234.1">
    <property type="nucleotide sequence ID" value="NC_017455.1"/>
</dbReference>
<name>E3DLG2_HALPG</name>
<evidence type="ECO:0000313" key="5">
    <source>
        <dbReference type="Proteomes" id="UP000006866"/>
    </source>
</evidence>
<accession>E3DLG2</accession>
<sequence length="143" mass="17385">MKIRKNNKDDIYKLVNLWYEVSLEAHNFIDKEYWKTAKVDMKEKYIPNSETYILEGNNEIYGFISMIENYLAAIFIADKFQSQGFGKKLLDYVKKDRNYIKLKVFKKNNRAYNFYSKNGFKIKEKLIDKNLKEEEYLMIWNKE</sequence>
<dbReference type="Gene3D" id="3.40.630.30">
    <property type="match status" value="1"/>
</dbReference>
<feature type="domain" description="N-acetyltransferase" evidence="3">
    <location>
        <begin position="1"/>
        <end position="143"/>
    </location>
</feature>
<dbReference type="PANTHER" id="PTHR43800:SF1">
    <property type="entry name" value="PEPTIDYL-LYSINE N-ACETYLTRANSFERASE YJAB"/>
    <property type="match status" value="1"/>
</dbReference>
<dbReference type="GO" id="GO:0016747">
    <property type="term" value="F:acyltransferase activity, transferring groups other than amino-acyl groups"/>
    <property type="evidence" value="ECO:0007669"/>
    <property type="project" value="InterPro"/>
</dbReference>
<dbReference type="NCBIfam" id="NF007853">
    <property type="entry name" value="PRK10562.1"/>
    <property type="match status" value="1"/>
</dbReference>